<keyword evidence="2" id="KW-1185">Reference proteome</keyword>
<protein>
    <submittedName>
        <fullName evidence="1">Uncharacterized protein</fullName>
    </submittedName>
</protein>
<proteinExistence type="predicted"/>
<name>A0A1B7NN10_9EURO</name>
<reference evidence="1 2" key="1">
    <citation type="submission" date="2015-07" db="EMBL/GenBank/DDBJ databases">
        <title>Emmonsia species relationships and genome sequence.</title>
        <authorList>
            <person name="Cuomo C.A."/>
            <person name="Schwartz I.S."/>
            <person name="Kenyon C."/>
            <person name="de Hoog G.S."/>
            <person name="Govender N.P."/>
            <person name="Botha A."/>
            <person name="Moreno L."/>
            <person name="de Vries M."/>
            <person name="Munoz J.F."/>
            <person name="Stielow J.B."/>
        </authorList>
    </citation>
    <scope>NUCLEOTIDE SEQUENCE [LARGE SCALE GENOMIC DNA]</scope>
    <source>
        <strain evidence="1 2">CBS 136260</strain>
    </source>
</reference>
<gene>
    <name evidence="1" type="ORF">ACJ72_07494</name>
</gene>
<dbReference type="Proteomes" id="UP000091918">
    <property type="component" value="Unassembled WGS sequence"/>
</dbReference>
<evidence type="ECO:0000313" key="2">
    <source>
        <dbReference type="Proteomes" id="UP000091918"/>
    </source>
</evidence>
<sequence>MSERLKKRFQRGLKGYEDLPDTIKDTAACMRIHVFGVFGEDGPAFGADVFVLGYREPWSPPQGSRPTRSVSIDATGGERIAQDNLGRNLGANTVLARGWDSGDSLGTELISADWAPHTMSCGRKIWSPISDSVNLIQSPLDSS</sequence>
<organism evidence="1 2">
    <name type="scientific">Emergomyces africanus</name>
    <dbReference type="NCBI Taxonomy" id="1955775"/>
    <lineage>
        <taxon>Eukaryota</taxon>
        <taxon>Fungi</taxon>
        <taxon>Dikarya</taxon>
        <taxon>Ascomycota</taxon>
        <taxon>Pezizomycotina</taxon>
        <taxon>Eurotiomycetes</taxon>
        <taxon>Eurotiomycetidae</taxon>
        <taxon>Onygenales</taxon>
        <taxon>Ajellomycetaceae</taxon>
        <taxon>Emergomyces</taxon>
    </lineage>
</organism>
<dbReference type="AlphaFoldDB" id="A0A1B7NN10"/>
<comment type="caution">
    <text evidence="1">The sequence shown here is derived from an EMBL/GenBank/DDBJ whole genome shotgun (WGS) entry which is preliminary data.</text>
</comment>
<dbReference type="EMBL" id="LGUA01001678">
    <property type="protein sequence ID" value="OAX78201.1"/>
    <property type="molecule type" value="Genomic_DNA"/>
</dbReference>
<evidence type="ECO:0000313" key="1">
    <source>
        <dbReference type="EMBL" id="OAX78201.1"/>
    </source>
</evidence>
<accession>A0A1B7NN10</accession>